<evidence type="ECO:0000313" key="2">
    <source>
        <dbReference type="Proteomes" id="UP000027222"/>
    </source>
</evidence>
<accession>A0A067SYD6</accession>
<dbReference type="InterPro" id="IPR036525">
    <property type="entry name" value="Tubulin/FtsZ_GTPase_sf"/>
</dbReference>
<evidence type="ECO:0000313" key="1">
    <source>
        <dbReference type="EMBL" id="KDR75896.1"/>
    </source>
</evidence>
<keyword evidence="2" id="KW-1185">Reference proteome</keyword>
<dbReference type="Proteomes" id="UP000027222">
    <property type="component" value="Unassembled WGS sequence"/>
</dbReference>
<reference evidence="2" key="1">
    <citation type="journal article" date="2014" name="Proc. Natl. Acad. Sci. U.S.A.">
        <title>Extensive sampling of basidiomycete genomes demonstrates inadequacy of the white-rot/brown-rot paradigm for wood decay fungi.</title>
        <authorList>
            <person name="Riley R."/>
            <person name="Salamov A.A."/>
            <person name="Brown D.W."/>
            <person name="Nagy L.G."/>
            <person name="Floudas D."/>
            <person name="Held B.W."/>
            <person name="Levasseur A."/>
            <person name="Lombard V."/>
            <person name="Morin E."/>
            <person name="Otillar R."/>
            <person name="Lindquist E.A."/>
            <person name="Sun H."/>
            <person name="LaButti K.M."/>
            <person name="Schmutz J."/>
            <person name="Jabbour D."/>
            <person name="Luo H."/>
            <person name="Baker S.E."/>
            <person name="Pisabarro A.G."/>
            <person name="Walton J.D."/>
            <person name="Blanchette R.A."/>
            <person name="Henrissat B."/>
            <person name="Martin F."/>
            <person name="Cullen D."/>
            <person name="Hibbett D.S."/>
            <person name="Grigoriev I.V."/>
        </authorList>
    </citation>
    <scope>NUCLEOTIDE SEQUENCE [LARGE SCALE GENOMIC DNA]</scope>
    <source>
        <strain evidence="2">CBS 339.88</strain>
    </source>
</reference>
<sequence>MLTFKRLANNADSVIVLDNASLSHCSRCAPSNTFLRSNNKLCATFAAVSTQTIGFPRSMFADLVSVVA</sequence>
<dbReference type="STRING" id="685588.A0A067SYD6"/>
<name>A0A067SYD6_GALM3</name>
<dbReference type="AlphaFoldDB" id="A0A067SYD6"/>
<dbReference type="EMBL" id="KL142380">
    <property type="protein sequence ID" value="KDR75896.1"/>
    <property type="molecule type" value="Genomic_DNA"/>
</dbReference>
<gene>
    <name evidence="1" type="ORF">GALMADRAFT_226553</name>
</gene>
<dbReference type="Gene3D" id="3.40.50.1440">
    <property type="entry name" value="Tubulin/FtsZ, GTPase domain"/>
    <property type="match status" value="1"/>
</dbReference>
<protein>
    <submittedName>
        <fullName evidence="1">Uncharacterized protein</fullName>
    </submittedName>
</protein>
<organism evidence="1 2">
    <name type="scientific">Galerina marginata (strain CBS 339.88)</name>
    <dbReference type="NCBI Taxonomy" id="685588"/>
    <lineage>
        <taxon>Eukaryota</taxon>
        <taxon>Fungi</taxon>
        <taxon>Dikarya</taxon>
        <taxon>Basidiomycota</taxon>
        <taxon>Agaricomycotina</taxon>
        <taxon>Agaricomycetes</taxon>
        <taxon>Agaricomycetidae</taxon>
        <taxon>Agaricales</taxon>
        <taxon>Agaricineae</taxon>
        <taxon>Strophariaceae</taxon>
        <taxon>Galerina</taxon>
    </lineage>
</organism>
<proteinExistence type="predicted"/>
<dbReference type="HOGENOM" id="CLU_2794129_0_0_1"/>